<evidence type="ECO:0000256" key="5">
    <source>
        <dbReference type="ARBA" id="ARBA00022664"/>
    </source>
</evidence>
<evidence type="ECO:0000256" key="9">
    <source>
        <dbReference type="SAM" id="MobiDB-lite"/>
    </source>
</evidence>
<dbReference type="InterPro" id="IPR053822">
    <property type="entry name" value="SDE2-like_dom"/>
</dbReference>
<keyword evidence="5" id="KW-0507">mRNA processing</keyword>
<gene>
    <name evidence="11" type="ORF">BCV69DRAFT_281890</name>
</gene>
<evidence type="ECO:0000256" key="3">
    <source>
        <dbReference type="ARBA" id="ARBA00008726"/>
    </source>
</evidence>
<feature type="region of interest" description="Disordered" evidence="9">
    <location>
        <begin position="286"/>
        <end position="309"/>
    </location>
</feature>
<evidence type="ECO:0000256" key="7">
    <source>
        <dbReference type="ARBA" id="ARBA00023242"/>
    </source>
</evidence>
<name>A0A316U9Y7_9BASI</name>
<proteinExistence type="inferred from homology"/>
<keyword evidence="8" id="KW-0131">Cell cycle</keyword>
<feature type="region of interest" description="Disordered" evidence="9">
    <location>
        <begin position="208"/>
        <end position="253"/>
    </location>
</feature>
<keyword evidence="6" id="KW-0508">mRNA splicing</keyword>
<evidence type="ECO:0000256" key="4">
    <source>
        <dbReference type="ARBA" id="ARBA00022490"/>
    </source>
</evidence>
<organism evidence="11 12">
    <name type="scientific">Pseudomicrostroma glucosiphilum</name>
    <dbReference type="NCBI Taxonomy" id="1684307"/>
    <lineage>
        <taxon>Eukaryota</taxon>
        <taxon>Fungi</taxon>
        <taxon>Dikarya</taxon>
        <taxon>Basidiomycota</taxon>
        <taxon>Ustilaginomycotina</taxon>
        <taxon>Exobasidiomycetes</taxon>
        <taxon>Microstromatales</taxon>
        <taxon>Microstromatales incertae sedis</taxon>
        <taxon>Pseudomicrostroma</taxon>
    </lineage>
</organism>
<feature type="compositionally biased region" description="Low complexity" evidence="9">
    <location>
        <begin position="286"/>
        <end position="302"/>
    </location>
</feature>
<evidence type="ECO:0000256" key="8">
    <source>
        <dbReference type="ARBA" id="ARBA00023306"/>
    </source>
</evidence>
<keyword evidence="7" id="KW-0539">Nucleus</keyword>
<dbReference type="GO" id="GO:0006397">
    <property type="term" value="P:mRNA processing"/>
    <property type="evidence" value="ECO:0007669"/>
    <property type="project" value="UniProtKB-KW"/>
</dbReference>
<dbReference type="InterPro" id="IPR051421">
    <property type="entry name" value="RNA_Proc_DNA_Dmg_Regulator"/>
</dbReference>
<evidence type="ECO:0000256" key="2">
    <source>
        <dbReference type="ARBA" id="ARBA00004496"/>
    </source>
</evidence>
<dbReference type="GeneID" id="37013887"/>
<evidence type="ECO:0000313" key="11">
    <source>
        <dbReference type="EMBL" id="PWN21982.1"/>
    </source>
</evidence>
<evidence type="ECO:0000313" key="12">
    <source>
        <dbReference type="Proteomes" id="UP000245942"/>
    </source>
</evidence>
<dbReference type="GO" id="GO:0005737">
    <property type="term" value="C:cytoplasm"/>
    <property type="evidence" value="ECO:0007669"/>
    <property type="project" value="UniProtKB-SubCell"/>
</dbReference>
<protein>
    <recommendedName>
        <fullName evidence="10">SDE2-like domain-containing protein</fullName>
    </recommendedName>
</protein>
<dbReference type="Pfam" id="PF22782">
    <property type="entry name" value="SDE2"/>
    <property type="match status" value="1"/>
</dbReference>
<keyword evidence="12" id="KW-1185">Reference proteome</keyword>
<evidence type="ECO:0000256" key="1">
    <source>
        <dbReference type="ARBA" id="ARBA00004123"/>
    </source>
</evidence>
<dbReference type="STRING" id="1684307.A0A316U9Y7"/>
<feature type="domain" description="SDE2-like" evidence="10">
    <location>
        <begin position="117"/>
        <end position="202"/>
    </location>
</feature>
<dbReference type="RefSeq" id="XP_025349142.1">
    <property type="nucleotide sequence ID" value="XM_025492153.1"/>
</dbReference>
<dbReference type="OrthoDB" id="547031at2759"/>
<dbReference type="PANTHER" id="PTHR12786">
    <property type="entry name" value="SPLICING FACTOR SF3A-RELATED"/>
    <property type="match status" value="1"/>
</dbReference>
<keyword evidence="4" id="KW-0963">Cytoplasm</keyword>
<accession>A0A316U9Y7</accession>
<reference evidence="11 12" key="1">
    <citation type="journal article" date="2018" name="Mol. Biol. Evol.">
        <title>Broad Genomic Sampling Reveals a Smut Pathogenic Ancestry of the Fungal Clade Ustilaginomycotina.</title>
        <authorList>
            <person name="Kijpornyongpan T."/>
            <person name="Mondo S.J."/>
            <person name="Barry K."/>
            <person name="Sandor L."/>
            <person name="Lee J."/>
            <person name="Lipzen A."/>
            <person name="Pangilinan J."/>
            <person name="LaButti K."/>
            <person name="Hainaut M."/>
            <person name="Henrissat B."/>
            <person name="Grigoriev I.V."/>
            <person name="Spatafora J.W."/>
            <person name="Aime M.C."/>
        </authorList>
    </citation>
    <scope>NUCLEOTIDE SEQUENCE [LARGE SCALE GENOMIC DNA]</scope>
    <source>
        <strain evidence="11 12">MCA 4718</strain>
    </source>
</reference>
<dbReference type="AlphaFoldDB" id="A0A316U9Y7"/>
<sequence>MAAILQRPVAVCSGSQGPKPAPATESARDGQRVSVLLKTMAPLRKTLSLHLPVILTADEILASVVAHLNLHGEGASLLRLTTPGGHPFSGDSTLADLAQAEGTRSFLELEIRLAVLGGKGGFGSMLRAQGGKMSARKGEENNDSCRDLNGRRLSTVKEAKALAAYLAEAPAREAALSKAQAEKYAKLEKMLGRKPRSAKDFEEAANKLDDAGGDLGEGEEDGGAGPSNVVPVRGREAQGSGVAGGSGAKRERFEVDTKYIEESREAVDKAKSAVAIAMAKKKKKAAAAAAAAKSSSQDAGSKTPTATAA</sequence>
<dbReference type="GO" id="GO:0005634">
    <property type="term" value="C:nucleus"/>
    <property type="evidence" value="ECO:0007669"/>
    <property type="project" value="UniProtKB-SubCell"/>
</dbReference>
<comment type="subcellular location">
    <subcellularLocation>
        <location evidence="2">Cytoplasm</location>
    </subcellularLocation>
    <subcellularLocation>
        <location evidence="1">Nucleus</location>
    </subcellularLocation>
</comment>
<evidence type="ECO:0000259" key="10">
    <source>
        <dbReference type="Pfam" id="PF22782"/>
    </source>
</evidence>
<dbReference type="GO" id="GO:0008380">
    <property type="term" value="P:RNA splicing"/>
    <property type="evidence" value="ECO:0007669"/>
    <property type="project" value="UniProtKB-KW"/>
</dbReference>
<comment type="similarity">
    <text evidence="3">Belongs to the SDE2 family.</text>
</comment>
<dbReference type="PANTHER" id="PTHR12786:SF1">
    <property type="entry name" value="SPLICING REGULATOR SDE2"/>
    <property type="match status" value="1"/>
</dbReference>
<dbReference type="EMBL" id="KZ819324">
    <property type="protein sequence ID" value="PWN21982.1"/>
    <property type="molecule type" value="Genomic_DNA"/>
</dbReference>
<evidence type="ECO:0000256" key="6">
    <source>
        <dbReference type="ARBA" id="ARBA00023187"/>
    </source>
</evidence>
<dbReference type="Proteomes" id="UP000245942">
    <property type="component" value="Unassembled WGS sequence"/>
</dbReference>